<reference evidence="14" key="1">
    <citation type="submission" date="2020-10" db="EMBL/GenBank/DDBJ databases">
        <authorList>
            <person name="Gilroy R."/>
        </authorList>
    </citation>
    <scope>NUCLEOTIDE SEQUENCE</scope>
    <source>
        <strain evidence="14">ChiSjej3B21-11622</strain>
    </source>
</reference>
<keyword evidence="7" id="KW-0238">DNA-binding</keyword>
<dbReference type="InterPro" id="IPR018060">
    <property type="entry name" value="HTH_AraC"/>
</dbReference>
<dbReference type="Proteomes" id="UP000886886">
    <property type="component" value="Unassembled WGS sequence"/>
</dbReference>
<dbReference type="SUPFAM" id="SSF52172">
    <property type="entry name" value="CheY-like"/>
    <property type="match status" value="1"/>
</dbReference>
<evidence type="ECO:0000256" key="1">
    <source>
        <dbReference type="ARBA" id="ARBA00004496"/>
    </source>
</evidence>
<evidence type="ECO:0000256" key="5">
    <source>
        <dbReference type="ARBA" id="ARBA00023012"/>
    </source>
</evidence>
<gene>
    <name evidence="14" type="ORF">IAB26_01875</name>
</gene>
<dbReference type="InterPro" id="IPR011006">
    <property type="entry name" value="CheY-like_superfamily"/>
</dbReference>
<reference evidence="14" key="2">
    <citation type="journal article" date="2021" name="PeerJ">
        <title>Extensive microbial diversity within the chicken gut microbiome revealed by metagenomics and culture.</title>
        <authorList>
            <person name="Gilroy R."/>
            <person name="Ravi A."/>
            <person name="Getino M."/>
            <person name="Pursley I."/>
            <person name="Horton D.L."/>
            <person name="Alikhan N.F."/>
            <person name="Baker D."/>
            <person name="Gharbi K."/>
            <person name="Hall N."/>
            <person name="Watson M."/>
            <person name="Adriaenssens E.M."/>
            <person name="Foster-Nyarko E."/>
            <person name="Jarju S."/>
            <person name="Secka A."/>
            <person name="Antonio M."/>
            <person name="Oren A."/>
            <person name="Chaudhuri R.R."/>
            <person name="La Ragione R."/>
            <person name="Hildebrand F."/>
            <person name="Pallen M.J."/>
        </authorList>
    </citation>
    <scope>NUCLEOTIDE SEQUENCE</scope>
    <source>
        <strain evidence="14">ChiSjej3B21-11622</strain>
    </source>
</reference>
<comment type="subcellular location">
    <subcellularLocation>
        <location evidence="1">Cytoplasm</location>
    </subcellularLocation>
</comment>
<dbReference type="GO" id="GO:0000160">
    <property type="term" value="P:phosphorelay signal transduction system"/>
    <property type="evidence" value="ECO:0007669"/>
    <property type="project" value="UniProtKB-KW"/>
</dbReference>
<dbReference type="PROSITE" id="PS01124">
    <property type="entry name" value="HTH_ARAC_FAMILY_2"/>
    <property type="match status" value="1"/>
</dbReference>
<name>A0A9D0ZT67_9FIRM</name>
<dbReference type="SMART" id="SM00342">
    <property type="entry name" value="HTH_ARAC"/>
    <property type="match status" value="1"/>
</dbReference>
<organism evidence="14 15">
    <name type="scientific">Candidatus Limivivens merdigallinarum</name>
    <dbReference type="NCBI Taxonomy" id="2840859"/>
    <lineage>
        <taxon>Bacteria</taxon>
        <taxon>Bacillati</taxon>
        <taxon>Bacillota</taxon>
        <taxon>Clostridia</taxon>
        <taxon>Lachnospirales</taxon>
        <taxon>Lachnospiraceae</taxon>
        <taxon>Lachnospiraceae incertae sedis</taxon>
        <taxon>Candidatus Limivivens</taxon>
    </lineage>
</organism>
<evidence type="ECO:0000256" key="4">
    <source>
        <dbReference type="ARBA" id="ARBA00022553"/>
    </source>
</evidence>
<dbReference type="GO" id="GO:0005737">
    <property type="term" value="C:cytoplasm"/>
    <property type="evidence" value="ECO:0007669"/>
    <property type="project" value="UniProtKB-SubCell"/>
</dbReference>
<comment type="function">
    <text evidence="9">May play the central regulatory role in sporulation. It may be an element of the effector pathway responsible for the activation of sporulation genes in response to nutritional stress. Spo0A may act in concert with spo0H (a sigma factor) to control the expression of some genes that are critical to the sporulation process.</text>
</comment>
<dbReference type="GO" id="GO:0003700">
    <property type="term" value="F:DNA-binding transcription factor activity"/>
    <property type="evidence" value="ECO:0007669"/>
    <property type="project" value="InterPro"/>
</dbReference>
<evidence type="ECO:0000256" key="9">
    <source>
        <dbReference type="ARBA" id="ARBA00024867"/>
    </source>
</evidence>
<dbReference type="PROSITE" id="PS00041">
    <property type="entry name" value="HTH_ARAC_FAMILY_1"/>
    <property type="match status" value="1"/>
</dbReference>
<dbReference type="Gene3D" id="1.10.10.60">
    <property type="entry name" value="Homeodomain-like"/>
    <property type="match status" value="2"/>
</dbReference>
<protein>
    <recommendedName>
        <fullName evidence="2">Stage 0 sporulation protein A homolog</fullName>
    </recommendedName>
</protein>
<dbReference type="PROSITE" id="PS50110">
    <property type="entry name" value="RESPONSE_REGULATORY"/>
    <property type="match status" value="1"/>
</dbReference>
<dbReference type="Pfam" id="PF00072">
    <property type="entry name" value="Response_reg"/>
    <property type="match status" value="1"/>
</dbReference>
<dbReference type="Pfam" id="PF12833">
    <property type="entry name" value="HTH_18"/>
    <property type="match status" value="1"/>
</dbReference>
<feature type="domain" description="Response regulatory" evidence="13">
    <location>
        <begin position="3"/>
        <end position="120"/>
    </location>
</feature>
<keyword evidence="5" id="KW-0902">Two-component regulatory system</keyword>
<keyword evidence="8" id="KW-0804">Transcription</keyword>
<dbReference type="SUPFAM" id="SSF46689">
    <property type="entry name" value="Homeodomain-like"/>
    <property type="match status" value="1"/>
</dbReference>
<evidence type="ECO:0000313" key="14">
    <source>
        <dbReference type="EMBL" id="HIQ95289.1"/>
    </source>
</evidence>
<evidence type="ECO:0000256" key="7">
    <source>
        <dbReference type="ARBA" id="ARBA00023125"/>
    </source>
</evidence>
<dbReference type="PANTHER" id="PTHR42713:SF3">
    <property type="entry name" value="TRANSCRIPTIONAL REGULATORY PROTEIN HPTR"/>
    <property type="match status" value="1"/>
</dbReference>
<feature type="modified residue" description="4-aspartylphosphate" evidence="10">
    <location>
        <position position="55"/>
    </location>
</feature>
<accession>A0A9D0ZT67</accession>
<comment type="caution">
    <text evidence="14">The sequence shown here is derived from an EMBL/GenBank/DDBJ whole genome shotgun (WGS) entry which is preliminary data.</text>
</comment>
<evidence type="ECO:0000256" key="6">
    <source>
        <dbReference type="ARBA" id="ARBA00023015"/>
    </source>
</evidence>
<dbReference type="GO" id="GO:0043565">
    <property type="term" value="F:sequence-specific DNA binding"/>
    <property type="evidence" value="ECO:0007669"/>
    <property type="project" value="InterPro"/>
</dbReference>
<evidence type="ECO:0000256" key="11">
    <source>
        <dbReference type="SAM" id="Coils"/>
    </source>
</evidence>
<keyword evidence="3" id="KW-0963">Cytoplasm</keyword>
<proteinExistence type="predicted"/>
<dbReference type="InterPro" id="IPR041522">
    <property type="entry name" value="CdaR_GGDEF"/>
</dbReference>
<keyword evidence="6" id="KW-0805">Transcription regulation</keyword>
<keyword evidence="4 10" id="KW-0597">Phosphoprotein</keyword>
<evidence type="ECO:0000313" key="15">
    <source>
        <dbReference type="Proteomes" id="UP000886886"/>
    </source>
</evidence>
<dbReference type="SMART" id="SM00448">
    <property type="entry name" value="REC"/>
    <property type="match status" value="1"/>
</dbReference>
<dbReference type="CDD" id="cd17536">
    <property type="entry name" value="REC_YesN-like"/>
    <property type="match status" value="1"/>
</dbReference>
<dbReference type="InterPro" id="IPR001789">
    <property type="entry name" value="Sig_transdc_resp-reg_receiver"/>
</dbReference>
<evidence type="ECO:0000256" key="2">
    <source>
        <dbReference type="ARBA" id="ARBA00018672"/>
    </source>
</evidence>
<dbReference type="AlphaFoldDB" id="A0A9D0ZT67"/>
<dbReference type="PRINTS" id="PR00032">
    <property type="entry name" value="HTHARAC"/>
</dbReference>
<dbReference type="Pfam" id="PF17853">
    <property type="entry name" value="GGDEF_2"/>
    <property type="match status" value="1"/>
</dbReference>
<evidence type="ECO:0000259" key="12">
    <source>
        <dbReference type="PROSITE" id="PS01124"/>
    </source>
</evidence>
<dbReference type="Gene3D" id="3.40.50.2300">
    <property type="match status" value="1"/>
</dbReference>
<dbReference type="InterPro" id="IPR009057">
    <property type="entry name" value="Homeodomain-like_sf"/>
</dbReference>
<evidence type="ECO:0000256" key="10">
    <source>
        <dbReference type="PROSITE-ProRule" id="PRU00169"/>
    </source>
</evidence>
<dbReference type="InterPro" id="IPR051552">
    <property type="entry name" value="HptR"/>
</dbReference>
<evidence type="ECO:0000256" key="3">
    <source>
        <dbReference type="ARBA" id="ARBA00022490"/>
    </source>
</evidence>
<evidence type="ECO:0000259" key="13">
    <source>
        <dbReference type="PROSITE" id="PS50110"/>
    </source>
</evidence>
<dbReference type="PANTHER" id="PTHR42713">
    <property type="entry name" value="HISTIDINE KINASE-RELATED"/>
    <property type="match status" value="1"/>
</dbReference>
<sequence>MIKVVIADDEKRFRLYMEKVLDWEALGFTICGIASNGEQVLEIVSETKPDIALLDINMPKMDGLVLTEKLKTISPDTYVVFITGYSEFEYARKALKLGVCEYLLKPFSKEELGKVMMKLKETILKKKEEEKRNLYHRKVTLEEMLNKTMQLEAEDREELLEYRERLMQLGISLDAPYYEVSITELEKLGEKEIPKEDWRLWLFGIRNILEELGEREGKDQILFQNYEGHLVSLWKLKSREELKELQDLLKKFCSLTESLLGISVTVGVGSPAAEFYAIPSSYNKAMLALQNKFVFGTSRVISYEEAENRNQKADFYRLELNEQLLGYLRKNDREKVEGTLALVKQEMVEQQYSADYATAAIMGILSVCLSYIVEMKGDIGEILGEHFSPYQSLGNMHSLEESFQWLSKIFRTTTDYFRKPHSKRAEQIIEDVEGYIREHYSDFELTAGSVSEAVFLDISYIRKIFAKYRGCTIQDYIITVRMQAAKEKMEQQKYSVSEIAEACGYLDAGYFSKCFKKYYQVSPRQYVNQLQNGKNQE</sequence>
<feature type="coiled-coil region" evidence="11">
    <location>
        <begin position="109"/>
        <end position="144"/>
    </location>
</feature>
<keyword evidence="11" id="KW-0175">Coiled coil</keyword>
<dbReference type="InterPro" id="IPR020449">
    <property type="entry name" value="Tscrpt_reg_AraC-type_HTH"/>
</dbReference>
<dbReference type="InterPro" id="IPR018062">
    <property type="entry name" value="HTH_AraC-typ_CS"/>
</dbReference>
<feature type="domain" description="HTH araC/xylS-type" evidence="12">
    <location>
        <begin position="430"/>
        <end position="529"/>
    </location>
</feature>
<dbReference type="EMBL" id="DVFT01000025">
    <property type="protein sequence ID" value="HIQ95289.1"/>
    <property type="molecule type" value="Genomic_DNA"/>
</dbReference>
<evidence type="ECO:0000256" key="8">
    <source>
        <dbReference type="ARBA" id="ARBA00023163"/>
    </source>
</evidence>